<evidence type="ECO:0000313" key="2">
    <source>
        <dbReference type="EMBL" id="AXK51117.1"/>
    </source>
</evidence>
<dbReference type="SUPFAM" id="SSF117856">
    <property type="entry name" value="AF0104/ALDC/Ptd012-like"/>
    <property type="match status" value="1"/>
</dbReference>
<dbReference type="RefSeq" id="WP_115558027.1">
    <property type="nucleotide sequence ID" value="NZ_CP031376.1"/>
</dbReference>
<feature type="domain" description="PPC" evidence="1">
    <location>
        <begin position="4"/>
        <end position="120"/>
    </location>
</feature>
<protein>
    <recommendedName>
        <fullName evidence="1">PPC domain-containing protein</fullName>
    </recommendedName>
</protein>
<reference evidence="2 3" key="1">
    <citation type="submission" date="2018-07" db="EMBL/GenBank/DDBJ databases">
        <title>Complete genome sequence of Spiroplasma alleghenense PLHS-1 (ATCC 51752).</title>
        <authorList>
            <person name="Chou L."/>
            <person name="Lee T.-Y."/>
            <person name="Tsai Y.-M."/>
            <person name="Kuo C.-H."/>
        </authorList>
    </citation>
    <scope>NUCLEOTIDE SEQUENCE [LARGE SCALE GENOMIC DNA]</scope>
    <source>
        <strain evidence="2 3">PLHS-1</strain>
    </source>
</reference>
<dbReference type="InterPro" id="IPR005175">
    <property type="entry name" value="PPC_dom"/>
</dbReference>
<evidence type="ECO:0000313" key="3">
    <source>
        <dbReference type="Proteomes" id="UP000254792"/>
    </source>
</evidence>
<dbReference type="AlphaFoldDB" id="A0A345Z3D8"/>
<dbReference type="PROSITE" id="PS51742">
    <property type="entry name" value="PPC"/>
    <property type="match status" value="1"/>
</dbReference>
<dbReference type="Proteomes" id="UP000254792">
    <property type="component" value="Chromosome"/>
</dbReference>
<dbReference type="KEGG" id="salx:SALLE_v1c04430"/>
<sequence>MEIKERSNRILVVLNSGENIKDIITDVILQYGIIEASIIGFGYMKELEYGYLEKEDPIFYQKSFQKETVTVSSFNGSVTDRNFHIHLFGVNKKNQSLGGHFINGLVGEMFSITIDVFKTE</sequence>
<proteinExistence type="predicted"/>
<organism evidence="2 3">
    <name type="scientific">Spiroplasma alleghenense</name>
    <dbReference type="NCBI Taxonomy" id="216931"/>
    <lineage>
        <taxon>Bacteria</taxon>
        <taxon>Bacillati</taxon>
        <taxon>Mycoplasmatota</taxon>
        <taxon>Mollicutes</taxon>
        <taxon>Entomoplasmatales</taxon>
        <taxon>Spiroplasmataceae</taxon>
        <taxon>Spiroplasma</taxon>
    </lineage>
</organism>
<dbReference type="OrthoDB" id="389384at2"/>
<evidence type="ECO:0000259" key="1">
    <source>
        <dbReference type="PROSITE" id="PS51742"/>
    </source>
</evidence>
<dbReference type="Pfam" id="PF03479">
    <property type="entry name" value="PCC"/>
    <property type="match status" value="1"/>
</dbReference>
<accession>A0A345Z3D8</accession>
<keyword evidence="3" id="KW-1185">Reference proteome</keyword>
<name>A0A345Z3D8_9MOLU</name>
<gene>
    <name evidence="2" type="ORF">SALLE_v1c04430</name>
</gene>
<dbReference type="EMBL" id="CP031376">
    <property type="protein sequence ID" value="AXK51117.1"/>
    <property type="molecule type" value="Genomic_DNA"/>
</dbReference>
<dbReference type="Gene3D" id="3.30.1330.80">
    <property type="entry name" value="Hypothetical protein, similar to alpha- acetolactate decarboxylase, domain 2"/>
    <property type="match status" value="1"/>
</dbReference>